<evidence type="ECO:0000313" key="1">
    <source>
        <dbReference type="EMBL" id="KHN28612.1"/>
    </source>
</evidence>
<organism evidence="1">
    <name type="scientific">Glycine soja</name>
    <name type="common">Wild soybean</name>
    <dbReference type="NCBI Taxonomy" id="3848"/>
    <lineage>
        <taxon>Eukaryota</taxon>
        <taxon>Viridiplantae</taxon>
        <taxon>Streptophyta</taxon>
        <taxon>Embryophyta</taxon>
        <taxon>Tracheophyta</taxon>
        <taxon>Spermatophyta</taxon>
        <taxon>Magnoliopsida</taxon>
        <taxon>eudicotyledons</taxon>
        <taxon>Gunneridae</taxon>
        <taxon>Pentapetalae</taxon>
        <taxon>rosids</taxon>
        <taxon>fabids</taxon>
        <taxon>Fabales</taxon>
        <taxon>Fabaceae</taxon>
        <taxon>Papilionoideae</taxon>
        <taxon>50 kb inversion clade</taxon>
        <taxon>NPAAA clade</taxon>
        <taxon>indigoferoid/millettioid clade</taxon>
        <taxon>Phaseoleae</taxon>
        <taxon>Glycine</taxon>
        <taxon>Glycine subgen. Soja</taxon>
    </lineage>
</organism>
<accession>A0A0B2RA37</accession>
<dbReference type="EMBL" id="KN652605">
    <property type="protein sequence ID" value="KHN28612.1"/>
    <property type="molecule type" value="Genomic_DNA"/>
</dbReference>
<dbReference type="Proteomes" id="UP000053555">
    <property type="component" value="Unassembled WGS sequence"/>
</dbReference>
<name>A0A0B2RA37_GLYSO</name>
<protein>
    <submittedName>
        <fullName evidence="1">Uncharacterized protein</fullName>
    </submittedName>
</protein>
<proteinExistence type="predicted"/>
<dbReference type="AlphaFoldDB" id="A0A0B2RA37"/>
<reference evidence="1" key="1">
    <citation type="submission" date="2014-07" db="EMBL/GenBank/DDBJ databases">
        <title>Identification of a novel salt tolerance gene in wild soybean by whole-genome sequencing.</title>
        <authorList>
            <person name="Lam H.-M."/>
            <person name="Qi X."/>
            <person name="Li M.-W."/>
            <person name="Liu X."/>
            <person name="Xie M."/>
            <person name="Ni M."/>
            <person name="Xu X."/>
        </authorList>
    </citation>
    <scope>NUCLEOTIDE SEQUENCE [LARGE SCALE GENOMIC DNA]</scope>
    <source>
        <tissue evidence="1">Root</tissue>
    </source>
</reference>
<gene>
    <name evidence="1" type="ORF">glysoja_043937</name>
</gene>
<sequence>MVVIESLRLCEGHFLERLEKKVEERVNSVEGVEAILWQACVPETLPTEEPAKLRAPPKSIVPIIHPNQLPEA</sequence>